<gene>
    <name evidence="1" type="ORF">FHS82_002197</name>
</gene>
<reference evidence="1 2" key="1">
    <citation type="submission" date="2020-03" db="EMBL/GenBank/DDBJ databases">
        <title>Genomic Encyclopedia of Type Strains, Phase IV (KMG-IV): sequencing the most valuable type-strain genomes for metagenomic binning, comparative biology and taxonomic classification.</title>
        <authorList>
            <person name="Goeker M."/>
        </authorList>
    </citation>
    <scope>NUCLEOTIDE SEQUENCE [LARGE SCALE GENOMIC DNA]</scope>
    <source>
        <strain evidence="1 2">DSM 103870</strain>
    </source>
</reference>
<organism evidence="1 2">
    <name type="scientific">Pseudochelatococcus lubricantis</name>
    <dbReference type="NCBI Taxonomy" id="1538102"/>
    <lineage>
        <taxon>Bacteria</taxon>
        <taxon>Pseudomonadati</taxon>
        <taxon>Pseudomonadota</taxon>
        <taxon>Alphaproteobacteria</taxon>
        <taxon>Hyphomicrobiales</taxon>
        <taxon>Chelatococcaceae</taxon>
        <taxon>Pseudochelatococcus</taxon>
    </lineage>
</organism>
<proteinExistence type="predicted"/>
<accession>A0ABX0V212</accession>
<comment type="caution">
    <text evidence="1">The sequence shown here is derived from an EMBL/GenBank/DDBJ whole genome shotgun (WGS) entry which is preliminary data.</text>
</comment>
<evidence type="ECO:0000313" key="1">
    <source>
        <dbReference type="EMBL" id="NIJ58355.1"/>
    </source>
</evidence>
<keyword evidence="2" id="KW-1185">Reference proteome</keyword>
<name>A0ABX0V212_9HYPH</name>
<sequence length="232" mass="25804">MNGSRADPYVMLVASLPDLGGFLEAQSPPINWLQIEERLAILTPQDRAQLEAMAGIIAWERIQAEDEDATVLARAEQVVASLESEVLRDLVRDRLEIRTVIAALRRRHAGEDAPAAHVRWGYGRFVNTIRANWSDPAFGIARAFPWVGLAREKLESGDTAGLERVILQAVWTAAGRYADAHSFDIEAVAIYLLRWAIVNNWAQYDTAAATSRFTRLLDEALDDALPNREAVT</sequence>
<dbReference type="Proteomes" id="UP001429580">
    <property type="component" value="Unassembled WGS sequence"/>
</dbReference>
<protein>
    <recommendedName>
        <fullName evidence="3">DUF2764 family protein</fullName>
    </recommendedName>
</protein>
<evidence type="ECO:0000313" key="2">
    <source>
        <dbReference type="Proteomes" id="UP001429580"/>
    </source>
</evidence>
<dbReference type="RefSeq" id="WP_166952354.1">
    <property type="nucleotide sequence ID" value="NZ_JAASQI010000004.1"/>
</dbReference>
<dbReference type="EMBL" id="JAASQI010000004">
    <property type="protein sequence ID" value="NIJ58355.1"/>
    <property type="molecule type" value="Genomic_DNA"/>
</dbReference>
<evidence type="ECO:0008006" key="3">
    <source>
        <dbReference type="Google" id="ProtNLM"/>
    </source>
</evidence>